<keyword evidence="2" id="KW-1185">Reference proteome</keyword>
<proteinExistence type="predicted"/>
<dbReference type="Proteomes" id="UP000295063">
    <property type="component" value="Unassembled WGS sequence"/>
</dbReference>
<dbReference type="EMBL" id="SLUI01000009">
    <property type="protein sequence ID" value="TCL36134.1"/>
    <property type="molecule type" value="Genomic_DNA"/>
</dbReference>
<dbReference type="AlphaFoldDB" id="A0A4R1PXY6"/>
<evidence type="ECO:0008006" key="3">
    <source>
        <dbReference type="Google" id="ProtNLM"/>
    </source>
</evidence>
<sequence length="108" mass="12754">MKAPKELWQDYYFLTQEMSKFLIRNDIDLFFELMNQREKIQAELDNCEDAYKRTAEGRSLLESIRLTNQGISHRLQFLLNTAKQQETVSNAYDGYGERPVGNRLDQKS</sequence>
<gene>
    <name evidence="1" type="ORF">EV210_10983</name>
</gene>
<evidence type="ECO:0000313" key="1">
    <source>
        <dbReference type="EMBL" id="TCL36134.1"/>
    </source>
</evidence>
<dbReference type="RefSeq" id="WP_132081809.1">
    <property type="nucleotide sequence ID" value="NZ_SLUI01000009.1"/>
</dbReference>
<evidence type="ECO:0000313" key="2">
    <source>
        <dbReference type="Proteomes" id="UP000295063"/>
    </source>
</evidence>
<protein>
    <recommendedName>
        <fullName evidence="3">FlgN protein</fullName>
    </recommendedName>
</protein>
<comment type="caution">
    <text evidence="1">The sequence shown here is derived from an EMBL/GenBank/DDBJ whole genome shotgun (WGS) entry which is preliminary data.</text>
</comment>
<name>A0A4R1PXY6_9FIRM</name>
<organism evidence="1 2">
    <name type="scientific">Anaerospora hongkongensis</name>
    <dbReference type="NCBI Taxonomy" id="244830"/>
    <lineage>
        <taxon>Bacteria</taxon>
        <taxon>Bacillati</taxon>
        <taxon>Bacillota</taxon>
        <taxon>Negativicutes</taxon>
        <taxon>Selenomonadales</taxon>
        <taxon>Sporomusaceae</taxon>
        <taxon>Anaerospora</taxon>
    </lineage>
</organism>
<accession>A0A4R1PXY6</accession>
<reference evidence="1 2" key="1">
    <citation type="submission" date="2019-03" db="EMBL/GenBank/DDBJ databases">
        <title>Genomic Encyclopedia of Type Strains, Phase IV (KMG-IV): sequencing the most valuable type-strain genomes for metagenomic binning, comparative biology and taxonomic classification.</title>
        <authorList>
            <person name="Goeker M."/>
        </authorList>
    </citation>
    <scope>NUCLEOTIDE SEQUENCE [LARGE SCALE GENOMIC DNA]</scope>
    <source>
        <strain evidence="1 2">DSM 15969</strain>
    </source>
</reference>
<dbReference type="OrthoDB" id="1682824at2"/>